<dbReference type="InterPro" id="IPR029464">
    <property type="entry name" value="HSDR_N"/>
</dbReference>
<evidence type="ECO:0000313" key="2">
    <source>
        <dbReference type="EMBL" id="ABB37324.1"/>
    </source>
</evidence>
<dbReference type="HOGENOM" id="CLU_124350_0_0_7"/>
<dbReference type="RefSeq" id="WP_011366642.1">
    <property type="nucleotide sequence ID" value="NC_007519.1"/>
</dbReference>
<keyword evidence="3" id="KW-1185">Reference proteome</keyword>
<evidence type="ECO:0000259" key="1">
    <source>
        <dbReference type="Pfam" id="PF13588"/>
    </source>
</evidence>
<protein>
    <recommendedName>
        <fullName evidence="1">Type I restriction enzyme R protein N-terminal domain-containing protein</fullName>
    </recommendedName>
</protein>
<dbReference type="Pfam" id="PF13588">
    <property type="entry name" value="HSDR_N_2"/>
    <property type="match status" value="1"/>
</dbReference>
<dbReference type="STRING" id="207559.Dde_0523"/>
<evidence type="ECO:0000313" key="3">
    <source>
        <dbReference type="Proteomes" id="UP000002710"/>
    </source>
</evidence>
<proteinExistence type="predicted"/>
<dbReference type="EMBL" id="CP000112">
    <property type="protein sequence ID" value="ABB37324.1"/>
    <property type="molecule type" value="Genomic_DNA"/>
</dbReference>
<reference evidence="2 3" key="1">
    <citation type="journal article" date="2011" name="J. Bacteriol.">
        <title>Complete genome sequence and updated annotation of Desulfovibrio alaskensis G20.</title>
        <authorList>
            <person name="Hauser L.J."/>
            <person name="Land M.L."/>
            <person name="Brown S.D."/>
            <person name="Larimer F."/>
            <person name="Keller K.L."/>
            <person name="Rapp-Giles B.J."/>
            <person name="Price M.N."/>
            <person name="Lin M."/>
            <person name="Bruce D.C."/>
            <person name="Detter J.C."/>
            <person name="Tapia R."/>
            <person name="Han C.S."/>
            <person name="Goodwin L.A."/>
            <person name="Cheng J.F."/>
            <person name="Pitluck S."/>
            <person name="Copeland A."/>
            <person name="Lucas S."/>
            <person name="Nolan M."/>
            <person name="Lapidus A.L."/>
            <person name="Palumbo A.V."/>
            <person name="Wall J.D."/>
        </authorList>
    </citation>
    <scope>NUCLEOTIDE SEQUENCE [LARGE SCALE GENOMIC DNA]</scope>
    <source>
        <strain evidence="3">ATCC BAA 1058 / DSM 17464 / G20</strain>
    </source>
</reference>
<name>Q315S2_OLEA2</name>
<accession>Q315S2</accession>
<dbReference type="Proteomes" id="UP000002710">
    <property type="component" value="Chromosome"/>
</dbReference>
<gene>
    <name evidence="2" type="ordered locus">Dde_0523</name>
</gene>
<dbReference type="eggNOG" id="ENOG5031H6C">
    <property type="taxonomic scope" value="Bacteria"/>
</dbReference>
<sequence length="183" mass="20426">MHEVSLGQTIRDYLTGTDIENTTYEDLRQALAQLMVEELGYPAALLEPRISVRFPVDGKQYCRTVDLAVQDGDGRPFLYILFVPGQVNTFTRESLAAARLGKHGPVPLVAVTDTRDALLLETAGGTTLRDGMRALPPRSRALELARQHPAAPLTPERTLREQRILYTYSEFMKTCCDESVCML</sequence>
<feature type="domain" description="Type I restriction enzyme R protein N-terminal" evidence="1">
    <location>
        <begin position="25"/>
        <end position="125"/>
    </location>
</feature>
<dbReference type="AlphaFoldDB" id="Q315S2"/>
<dbReference type="KEGG" id="dde:Dde_0523"/>
<organism evidence="2 3">
    <name type="scientific">Oleidesulfovibrio alaskensis (strain ATCC BAA-1058 / DSM 17464 / G20)</name>
    <name type="common">Desulfovibrio alaskensis</name>
    <dbReference type="NCBI Taxonomy" id="207559"/>
    <lineage>
        <taxon>Bacteria</taxon>
        <taxon>Pseudomonadati</taxon>
        <taxon>Thermodesulfobacteriota</taxon>
        <taxon>Desulfovibrionia</taxon>
        <taxon>Desulfovibrionales</taxon>
        <taxon>Desulfovibrionaceae</taxon>
        <taxon>Oleidesulfovibrio</taxon>
    </lineage>
</organism>